<gene>
    <name evidence="2" type="ORF">BINO364_LOCUS15933</name>
</gene>
<protein>
    <submittedName>
        <fullName evidence="2">Uncharacterized protein</fullName>
    </submittedName>
</protein>
<evidence type="ECO:0000256" key="1">
    <source>
        <dbReference type="SAM" id="MobiDB-lite"/>
    </source>
</evidence>
<dbReference type="EMBL" id="OV170229">
    <property type="protein sequence ID" value="CAH0731017.1"/>
    <property type="molecule type" value="Genomic_DNA"/>
</dbReference>
<keyword evidence="3" id="KW-1185">Reference proteome</keyword>
<evidence type="ECO:0000313" key="2">
    <source>
        <dbReference type="EMBL" id="CAH0731017.1"/>
    </source>
</evidence>
<feature type="non-terminal residue" evidence="2">
    <location>
        <position position="74"/>
    </location>
</feature>
<reference evidence="2" key="1">
    <citation type="submission" date="2021-12" db="EMBL/GenBank/DDBJ databases">
        <authorList>
            <person name="Martin H S."/>
        </authorList>
    </citation>
    <scope>NUCLEOTIDE SEQUENCE</scope>
</reference>
<sequence length="74" mass="8064">MISSSVMGSVQFSSSLIVKKVEMVSSVSPRLRRRLSGRSSSTSKPSFSSHPSSVALNCSGHRGFLDFLRRDDDT</sequence>
<proteinExistence type="predicted"/>
<dbReference type="Proteomes" id="UP000838878">
    <property type="component" value="Chromosome 9"/>
</dbReference>
<evidence type="ECO:0000313" key="3">
    <source>
        <dbReference type="Proteomes" id="UP000838878"/>
    </source>
</evidence>
<feature type="compositionally biased region" description="Low complexity" evidence="1">
    <location>
        <begin position="37"/>
        <end position="53"/>
    </location>
</feature>
<dbReference type="AlphaFoldDB" id="A0A8J9V477"/>
<organism evidence="2 3">
    <name type="scientific">Brenthis ino</name>
    <name type="common">lesser marbled fritillary</name>
    <dbReference type="NCBI Taxonomy" id="405034"/>
    <lineage>
        <taxon>Eukaryota</taxon>
        <taxon>Metazoa</taxon>
        <taxon>Ecdysozoa</taxon>
        <taxon>Arthropoda</taxon>
        <taxon>Hexapoda</taxon>
        <taxon>Insecta</taxon>
        <taxon>Pterygota</taxon>
        <taxon>Neoptera</taxon>
        <taxon>Endopterygota</taxon>
        <taxon>Lepidoptera</taxon>
        <taxon>Glossata</taxon>
        <taxon>Ditrysia</taxon>
        <taxon>Papilionoidea</taxon>
        <taxon>Nymphalidae</taxon>
        <taxon>Heliconiinae</taxon>
        <taxon>Argynnini</taxon>
        <taxon>Brenthis</taxon>
    </lineage>
</organism>
<feature type="region of interest" description="Disordered" evidence="1">
    <location>
        <begin position="24"/>
        <end position="53"/>
    </location>
</feature>
<accession>A0A8J9V477</accession>
<name>A0A8J9V477_9NEOP</name>